<evidence type="ECO:0000313" key="2">
    <source>
        <dbReference type="EMBL" id="MBD2755698.1"/>
    </source>
</evidence>
<evidence type="ECO:0000259" key="1">
    <source>
        <dbReference type="Pfam" id="PF06983"/>
    </source>
</evidence>
<sequence>MQKITTFLTFNDQAEEAANLYTSVFKNSKIVNVSRYAKGGNMPAGMAMTVTFDLDGQKFTALNGGPHFTFSEGISLSVDCQNQEEVDYFWEKLSEGGEPGPCGWLKDKFGVSWQIVPSALTKLLQDKDPEKAKRVMQAMLKMSKIDIATLEQA</sequence>
<dbReference type="AlphaFoldDB" id="A0A927B5G5"/>
<keyword evidence="3" id="KW-1185">Reference proteome</keyword>
<dbReference type="PIRSF" id="PIRSF021700">
    <property type="entry name" value="3_dmu_93_MTrfase"/>
    <property type="match status" value="1"/>
</dbReference>
<name>A0A927B5G5_9BACT</name>
<dbReference type="InterPro" id="IPR029068">
    <property type="entry name" value="Glyas_Bleomycin-R_OHBP_Dase"/>
</dbReference>
<dbReference type="Gene3D" id="3.10.180.10">
    <property type="entry name" value="2,3-Dihydroxybiphenyl 1,2-Dioxygenase, domain 1"/>
    <property type="match status" value="1"/>
</dbReference>
<protein>
    <submittedName>
        <fullName evidence="2">VOC family protein</fullName>
    </submittedName>
</protein>
<dbReference type="EMBL" id="JACXAA010000009">
    <property type="protein sequence ID" value="MBD2755698.1"/>
    <property type="molecule type" value="Genomic_DNA"/>
</dbReference>
<dbReference type="Proteomes" id="UP000653797">
    <property type="component" value="Unassembled WGS sequence"/>
</dbReference>
<accession>A0A927B5G5</accession>
<dbReference type="RefSeq" id="WP_191041320.1">
    <property type="nucleotide sequence ID" value="NZ_JACXAA010000009.1"/>
</dbReference>
<dbReference type="Pfam" id="PF06983">
    <property type="entry name" value="3-dmu-9_3-mt"/>
    <property type="match status" value="1"/>
</dbReference>
<feature type="domain" description="PhnB-like" evidence="1">
    <location>
        <begin position="2"/>
        <end position="116"/>
    </location>
</feature>
<dbReference type="InterPro" id="IPR028973">
    <property type="entry name" value="PhnB-like"/>
</dbReference>
<comment type="caution">
    <text evidence="2">The sequence shown here is derived from an EMBL/GenBank/DDBJ whole genome shotgun (WGS) entry which is preliminary data.</text>
</comment>
<evidence type="ECO:0000313" key="3">
    <source>
        <dbReference type="Proteomes" id="UP000653797"/>
    </source>
</evidence>
<dbReference type="SUPFAM" id="SSF54593">
    <property type="entry name" value="Glyoxalase/Bleomycin resistance protein/Dihydroxybiphenyl dioxygenase"/>
    <property type="match status" value="1"/>
</dbReference>
<gene>
    <name evidence="2" type="ORF">IC230_22535</name>
</gene>
<organism evidence="2 3">
    <name type="scientific">Spirosoma validum</name>
    <dbReference type="NCBI Taxonomy" id="2771355"/>
    <lineage>
        <taxon>Bacteria</taxon>
        <taxon>Pseudomonadati</taxon>
        <taxon>Bacteroidota</taxon>
        <taxon>Cytophagia</taxon>
        <taxon>Cytophagales</taxon>
        <taxon>Cytophagaceae</taxon>
        <taxon>Spirosoma</taxon>
    </lineage>
</organism>
<dbReference type="InterPro" id="IPR009725">
    <property type="entry name" value="3_dmu_93_MTrfase"/>
</dbReference>
<dbReference type="CDD" id="cd06588">
    <property type="entry name" value="PhnB_like"/>
    <property type="match status" value="1"/>
</dbReference>
<dbReference type="PANTHER" id="PTHR33990">
    <property type="entry name" value="PROTEIN YJDN-RELATED"/>
    <property type="match status" value="1"/>
</dbReference>
<reference evidence="2" key="1">
    <citation type="submission" date="2020-09" db="EMBL/GenBank/DDBJ databases">
        <authorList>
            <person name="Kim M.K."/>
        </authorList>
    </citation>
    <scope>NUCLEOTIDE SEQUENCE</scope>
    <source>
        <strain evidence="2">BT704</strain>
    </source>
</reference>
<proteinExistence type="predicted"/>